<dbReference type="PANTHER" id="PTHR33908">
    <property type="entry name" value="MANNOSYLTRANSFERASE YKCB-RELATED"/>
    <property type="match status" value="1"/>
</dbReference>
<keyword evidence="3" id="KW-0328">Glycosyltransferase</keyword>
<feature type="transmembrane region" description="Helical" evidence="8">
    <location>
        <begin position="258"/>
        <end position="277"/>
    </location>
</feature>
<feature type="transmembrane region" description="Helical" evidence="8">
    <location>
        <begin position="60"/>
        <end position="93"/>
    </location>
</feature>
<dbReference type="GO" id="GO:0016763">
    <property type="term" value="F:pentosyltransferase activity"/>
    <property type="evidence" value="ECO:0007669"/>
    <property type="project" value="TreeGrafter"/>
</dbReference>
<evidence type="ECO:0000256" key="1">
    <source>
        <dbReference type="ARBA" id="ARBA00004651"/>
    </source>
</evidence>
<feature type="transmembrane region" description="Helical" evidence="8">
    <location>
        <begin position="284"/>
        <end position="300"/>
    </location>
</feature>
<dbReference type="AlphaFoldDB" id="A0A382BWJ2"/>
<feature type="transmembrane region" description="Helical" evidence="8">
    <location>
        <begin position="227"/>
        <end position="246"/>
    </location>
</feature>
<evidence type="ECO:0000313" key="10">
    <source>
        <dbReference type="EMBL" id="SVB17994.1"/>
    </source>
</evidence>
<name>A0A382BWJ2_9ZZZZ</name>
<evidence type="ECO:0000259" key="9">
    <source>
        <dbReference type="Pfam" id="PF13231"/>
    </source>
</evidence>
<evidence type="ECO:0000256" key="7">
    <source>
        <dbReference type="ARBA" id="ARBA00023136"/>
    </source>
</evidence>
<keyword evidence="6 8" id="KW-1133">Transmembrane helix</keyword>
<feature type="transmembrane region" description="Helical" evidence="8">
    <location>
        <begin position="128"/>
        <end position="146"/>
    </location>
</feature>
<dbReference type="GO" id="GO:0008610">
    <property type="term" value="P:lipid biosynthetic process"/>
    <property type="evidence" value="ECO:0007669"/>
    <property type="project" value="UniProtKB-ARBA"/>
</dbReference>
<dbReference type="EMBL" id="UINC01031631">
    <property type="protein sequence ID" value="SVB17994.1"/>
    <property type="molecule type" value="Genomic_DNA"/>
</dbReference>
<feature type="transmembrane region" description="Helical" evidence="8">
    <location>
        <begin position="306"/>
        <end position="324"/>
    </location>
</feature>
<evidence type="ECO:0000256" key="2">
    <source>
        <dbReference type="ARBA" id="ARBA00022475"/>
    </source>
</evidence>
<reference evidence="10" key="1">
    <citation type="submission" date="2018-05" db="EMBL/GenBank/DDBJ databases">
        <authorList>
            <person name="Lanie J.A."/>
            <person name="Ng W.-L."/>
            <person name="Kazmierczak K.M."/>
            <person name="Andrzejewski T.M."/>
            <person name="Davidsen T.M."/>
            <person name="Wayne K.J."/>
            <person name="Tettelin H."/>
            <person name="Glass J.I."/>
            <person name="Rusch D."/>
            <person name="Podicherti R."/>
            <person name="Tsui H.-C.T."/>
            <person name="Winkler M.E."/>
        </authorList>
    </citation>
    <scope>NUCLEOTIDE SEQUENCE</scope>
</reference>
<keyword evidence="7 8" id="KW-0472">Membrane</keyword>
<feature type="transmembrane region" description="Helical" evidence="8">
    <location>
        <begin position="336"/>
        <end position="356"/>
    </location>
</feature>
<feature type="domain" description="Glycosyltransferase RgtA/B/C/D-like" evidence="9">
    <location>
        <begin position="56"/>
        <end position="208"/>
    </location>
</feature>
<dbReference type="InterPro" id="IPR038731">
    <property type="entry name" value="RgtA/B/C-like"/>
</dbReference>
<proteinExistence type="predicted"/>
<dbReference type="Pfam" id="PF13231">
    <property type="entry name" value="PMT_2"/>
    <property type="match status" value="1"/>
</dbReference>
<feature type="transmembrane region" description="Helical" evidence="8">
    <location>
        <begin position="197"/>
        <end position="215"/>
    </location>
</feature>
<feature type="transmembrane region" description="Helical" evidence="8">
    <location>
        <begin position="105"/>
        <end position="122"/>
    </location>
</feature>
<keyword evidence="4" id="KW-0808">Transferase</keyword>
<dbReference type="PANTHER" id="PTHR33908:SF11">
    <property type="entry name" value="MEMBRANE PROTEIN"/>
    <property type="match status" value="1"/>
</dbReference>
<organism evidence="10">
    <name type="scientific">marine metagenome</name>
    <dbReference type="NCBI Taxonomy" id="408172"/>
    <lineage>
        <taxon>unclassified sequences</taxon>
        <taxon>metagenomes</taxon>
        <taxon>ecological metagenomes</taxon>
    </lineage>
</organism>
<accession>A0A382BWJ2</accession>
<comment type="subcellular location">
    <subcellularLocation>
        <location evidence="1">Cell membrane</location>
        <topology evidence="1">Multi-pass membrane protein</topology>
    </subcellularLocation>
</comment>
<evidence type="ECO:0000256" key="8">
    <source>
        <dbReference type="SAM" id="Phobius"/>
    </source>
</evidence>
<feature type="transmembrane region" description="Helical" evidence="8">
    <location>
        <begin position="153"/>
        <end position="185"/>
    </location>
</feature>
<evidence type="ECO:0000256" key="6">
    <source>
        <dbReference type="ARBA" id="ARBA00022989"/>
    </source>
</evidence>
<feature type="non-terminal residue" evidence="10">
    <location>
        <position position="438"/>
    </location>
</feature>
<sequence>MQVAFLVFTSLLIFLGRQLDTGITNYDDAYYAQKAKEMLDSGSFWLITHAELPTFDNTPFTLWLTVLSFSVFGVSSYSAIVPSALFATGIVFMTYRLSLLLYKDCWIAFASAFVLLFPGMFVDAARRAMIDIPLAFFVTLAFFAVFKAKDQKPWYLVFGLAIAGAILTKSVLGLFPLAIVGAFLILSRQWREIINPWFLSGSLIGLALGFSWHFINWQHYGQGFLNAHFGGLIFSGRYFGGAKPFYFLGYAKDFLRNYWPWLPFALVGLAQFGKRGFKDKNETALLLFLWPVLTFLVMSTSKNQTLRYLFMIFPALAIVTARTISTWMGTERKNQALVIMTGVIAATTLFVNATPFQAKVTLGQSTKEIRELAAVINLNTPENQRIGNYHLQPYNPRLTVLFYANRLVQLNVTSSTNELIMALVSSPKKTWLTYTSEF</sequence>
<gene>
    <name evidence="10" type="ORF">METZ01_LOCUS170848</name>
</gene>
<evidence type="ECO:0000256" key="5">
    <source>
        <dbReference type="ARBA" id="ARBA00022692"/>
    </source>
</evidence>
<dbReference type="InterPro" id="IPR050297">
    <property type="entry name" value="LipidA_mod_glycosyltrf_83"/>
</dbReference>
<keyword evidence="2" id="KW-1003">Cell membrane</keyword>
<evidence type="ECO:0000256" key="3">
    <source>
        <dbReference type="ARBA" id="ARBA00022676"/>
    </source>
</evidence>
<keyword evidence="5 8" id="KW-0812">Transmembrane</keyword>
<dbReference type="GO" id="GO:0005886">
    <property type="term" value="C:plasma membrane"/>
    <property type="evidence" value="ECO:0007669"/>
    <property type="project" value="UniProtKB-SubCell"/>
</dbReference>
<evidence type="ECO:0000256" key="4">
    <source>
        <dbReference type="ARBA" id="ARBA00022679"/>
    </source>
</evidence>
<protein>
    <recommendedName>
        <fullName evidence="9">Glycosyltransferase RgtA/B/C/D-like domain-containing protein</fullName>
    </recommendedName>
</protein>